<organism evidence="2 3">
    <name type="scientific">Trichonephila clavata</name>
    <name type="common">Joro spider</name>
    <name type="synonym">Nephila clavata</name>
    <dbReference type="NCBI Taxonomy" id="2740835"/>
    <lineage>
        <taxon>Eukaryota</taxon>
        <taxon>Metazoa</taxon>
        <taxon>Ecdysozoa</taxon>
        <taxon>Arthropoda</taxon>
        <taxon>Chelicerata</taxon>
        <taxon>Arachnida</taxon>
        <taxon>Araneae</taxon>
        <taxon>Araneomorphae</taxon>
        <taxon>Entelegynae</taxon>
        <taxon>Araneoidea</taxon>
        <taxon>Nephilidae</taxon>
        <taxon>Trichonephila</taxon>
    </lineage>
</organism>
<evidence type="ECO:0000313" key="3">
    <source>
        <dbReference type="Proteomes" id="UP000887116"/>
    </source>
</evidence>
<dbReference type="PANTHER" id="PTHR47331">
    <property type="entry name" value="PHD-TYPE DOMAIN-CONTAINING PROTEIN"/>
    <property type="match status" value="1"/>
</dbReference>
<comment type="caution">
    <text evidence="2">The sequence shown here is derived from an EMBL/GenBank/DDBJ whole genome shotgun (WGS) entry which is preliminary data.</text>
</comment>
<gene>
    <name evidence="2" type="primary">AVEN_239508_1</name>
    <name evidence="2" type="ORF">TNCT_33471</name>
</gene>
<dbReference type="OrthoDB" id="6434642at2759"/>
<name>A0A8X6EZV5_TRICU</name>
<keyword evidence="3" id="KW-1185">Reference proteome</keyword>
<sequence length="305" mass="35066">MYSEGGLYSDYSTKEIPTDAIECEKMKTVVFSTVTDSNWIGYLLPKYSSFQKLLRVVAWCLRFVNNLRSLSHVQTRFLYAAELNQAHSIIIVHVQREVFFEKIQTLERKGQVSSQSKLVMLHPFLDDERILRVGGRLRNVNVPKSTKHPIVLPKSHYITELVVRHYHHKYLHGGSELILSALRMQYWIISARTVVRKVIRKCVACFRHKNVFSQQLMGDLPVSRVNPGRAFSKSGVDFAGPFQVKPRRGRGSIITAAVILDPQNLNNRKKFLKRKLKEGFGFPRERNQVKVFACNSLSSKTGETF</sequence>
<dbReference type="AlphaFoldDB" id="A0A8X6EZV5"/>
<dbReference type="Gene3D" id="1.10.340.70">
    <property type="match status" value="1"/>
</dbReference>
<dbReference type="Proteomes" id="UP000887116">
    <property type="component" value="Unassembled WGS sequence"/>
</dbReference>
<protein>
    <recommendedName>
        <fullName evidence="1">Integrase zinc-binding domain-containing protein</fullName>
    </recommendedName>
</protein>
<evidence type="ECO:0000259" key="1">
    <source>
        <dbReference type="Pfam" id="PF17921"/>
    </source>
</evidence>
<feature type="domain" description="Integrase zinc-binding" evidence="1">
    <location>
        <begin position="159"/>
        <end position="210"/>
    </location>
</feature>
<evidence type="ECO:0000313" key="2">
    <source>
        <dbReference type="EMBL" id="GFQ66072.1"/>
    </source>
</evidence>
<dbReference type="EMBL" id="BMAO01010276">
    <property type="protein sequence ID" value="GFQ66072.1"/>
    <property type="molecule type" value="Genomic_DNA"/>
</dbReference>
<accession>A0A8X6EZV5</accession>
<reference evidence="2" key="1">
    <citation type="submission" date="2020-07" db="EMBL/GenBank/DDBJ databases">
        <title>Multicomponent nature underlies the extraordinary mechanical properties of spider dragline silk.</title>
        <authorList>
            <person name="Kono N."/>
            <person name="Nakamura H."/>
            <person name="Mori M."/>
            <person name="Yoshida Y."/>
            <person name="Ohtoshi R."/>
            <person name="Malay A.D."/>
            <person name="Moran D.A.P."/>
            <person name="Tomita M."/>
            <person name="Numata K."/>
            <person name="Arakawa K."/>
        </authorList>
    </citation>
    <scope>NUCLEOTIDE SEQUENCE</scope>
</reference>
<dbReference type="Pfam" id="PF17921">
    <property type="entry name" value="Integrase_H2C2"/>
    <property type="match status" value="1"/>
</dbReference>
<proteinExistence type="predicted"/>
<dbReference type="InterPro" id="IPR041588">
    <property type="entry name" value="Integrase_H2C2"/>
</dbReference>
<dbReference type="PANTHER" id="PTHR47331:SF1">
    <property type="entry name" value="GAG-LIKE PROTEIN"/>
    <property type="match status" value="1"/>
</dbReference>